<dbReference type="Gene3D" id="6.10.340.10">
    <property type="match status" value="1"/>
</dbReference>
<keyword evidence="2" id="KW-0597">Phosphoprotein</keyword>
<dbReference type="Pfam" id="PF00672">
    <property type="entry name" value="HAMP"/>
    <property type="match status" value="1"/>
</dbReference>
<name>A0A1H6XRS9_9PSED</name>
<evidence type="ECO:0000313" key="8">
    <source>
        <dbReference type="EMBL" id="SEJ31753.1"/>
    </source>
</evidence>
<dbReference type="AlphaFoldDB" id="A0A1H6XRS9"/>
<proteinExistence type="predicted"/>
<dbReference type="InterPro" id="IPR003594">
    <property type="entry name" value="HATPase_dom"/>
</dbReference>
<dbReference type="Gene3D" id="3.30.565.10">
    <property type="entry name" value="Histidine kinase-like ATPase, C-terminal domain"/>
    <property type="match status" value="1"/>
</dbReference>
<dbReference type="PROSITE" id="PS50885">
    <property type="entry name" value="HAMP"/>
    <property type="match status" value="1"/>
</dbReference>
<evidence type="ECO:0000256" key="3">
    <source>
        <dbReference type="ARBA" id="ARBA00022679"/>
    </source>
</evidence>
<dbReference type="Gene3D" id="1.20.5.1930">
    <property type="match status" value="1"/>
</dbReference>
<dbReference type="GO" id="GO:0016020">
    <property type="term" value="C:membrane"/>
    <property type="evidence" value="ECO:0007669"/>
    <property type="project" value="UniProtKB-SubCell"/>
</dbReference>
<dbReference type="STRING" id="915471.SAMN05216201_10718"/>
<evidence type="ECO:0000256" key="5">
    <source>
        <dbReference type="ARBA" id="ARBA00023012"/>
    </source>
</evidence>
<evidence type="ECO:0000256" key="4">
    <source>
        <dbReference type="ARBA" id="ARBA00022777"/>
    </source>
</evidence>
<dbReference type="EMBL" id="FNZE01000007">
    <property type="protein sequence ID" value="SEJ31753.1"/>
    <property type="molecule type" value="Genomic_DNA"/>
</dbReference>
<dbReference type="InterPro" id="IPR036890">
    <property type="entry name" value="HATPase_C_sf"/>
</dbReference>
<dbReference type="InterPro" id="IPR050482">
    <property type="entry name" value="Sensor_HK_TwoCompSys"/>
</dbReference>
<dbReference type="OrthoDB" id="9797605at2"/>
<gene>
    <name evidence="8" type="ORF">SAMN05216201_10718</name>
</gene>
<evidence type="ECO:0000256" key="1">
    <source>
        <dbReference type="ARBA" id="ARBA00004370"/>
    </source>
</evidence>
<dbReference type="RefSeq" id="WP_090310468.1">
    <property type="nucleotide sequence ID" value="NZ_FNZE01000007.1"/>
</dbReference>
<feature type="transmembrane region" description="Helical" evidence="6">
    <location>
        <begin position="12"/>
        <end position="31"/>
    </location>
</feature>
<reference evidence="9" key="1">
    <citation type="submission" date="2016-10" db="EMBL/GenBank/DDBJ databases">
        <authorList>
            <person name="Varghese N."/>
            <person name="Submissions S."/>
        </authorList>
    </citation>
    <scope>NUCLEOTIDE SEQUENCE [LARGE SCALE GENOMIC DNA]</scope>
    <source>
        <strain evidence="9">LMG 25967</strain>
    </source>
</reference>
<dbReference type="PANTHER" id="PTHR24421">
    <property type="entry name" value="NITRATE/NITRITE SENSOR PROTEIN NARX-RELATED"/>
    <property type="match status" value="1"/>
</dbReference>
<comment type="subcellular location">
    <subcellularLocation>
        <location evidence="1">Membrane</location>
    </subcellularLocation>
</comment>
<protein>
    <submittedName>
        <fullName evidence="8">Two-component system, NarL family, sensor histidine kinase UhpB</fullName>
    </submittedName>
</protein>
<dbReference type="Pfam" id="PF02518">
    <property type="entry name" value="HATPase_c"/>
    <property type="match status" value="1"/>
</dbReference>
<sequence>MAAPLSALGRASLLVSGLFVTVLLVCLALLLRQAELDIRRELQAADSVARFLALRAADDPALLDAELTANLRHLELDWGEPDAADDAADNPLGGNPLGGTPLAAWLAGRFTDLPVYRVALADGRQLSIRVSPADELEEVWESLLQLLALFVVAWLLCLGASVWLVRRGLDLLTDILRALQAIAGGALDTRLPAYAQPEARRLAGQVNAMAQALQQAGTDNQALTAALLATQERERTHLAQALHDDLGQILAGMRAQLYLLGACSGNPQQVEAISQRLLDTSEQMQQSFRSLVRDLYPVVLERLGLGGAVRQHVEQWQAQQGVPCMLELDEALPVLGEEARAHVFRLLQEALTNVARHAGARRVTVGLTCRGAALRLEVSDDGCGLPSPLREGVGLRSMRERARCLGAALQLHDAAPRGLRLCVDIPWREWAT</sequence>
<keyword evidence="5" id="KW-0902">Two-component regulatory system</keyword>
<keyword evidence="6" id="KW-0812">Transmembrane</keyword>
<dbReference type="Proteomes" id="UP000242930">
    <property type="component" value="Unassembled WGS sequence"/>
</dbReference>
<keyword evidence="6" id="KW-0472">Membrane</keyword>
<feature type="domain" description="HAMP" evidence="7">
    <location>
        <begin position="166"/>
        <end position="218"/>
    </location>
</feature>
<keyword evidence="6" id="KW-1133">Transmembrane helix</keyword>
<dbReference type="InterPro" id="IPR011712">
    <property type="entry name" value="Sig_transdc_His_kin_sub3_dim/P"/>
</dbReference>
<evidence type="ECO:0000256" key="2">
    <source>
        <dbReference type="ARBA" id="ARBA00022553"/>
    </source>
</evidence>
<keyword evidence="3" id="KW-0808">Transferase</keyword>
<organism evidence="8 9">
    <name type="scientific">Pseudomonas linyingensis</name>
    <dbReference type="NCBI Taxonomy" id="915471"/>
    <lineage>
        <taxon>Bacteria</taxon>
        <taxon>Pseudomonadati</taxon>
        <taxon>Pseudomonadota</taxon>
        <taxon>Gammaproteobacteria</taxon>
        <taxon>Pseudomonadales</taxon>
        <taxon>Pseudomonadaceae</taxon>
        <taxon>Pseudomonas</taxon>
    </lineage>
</organism>
<dbReference type="CDD" id="cd16917">
    <property type="entry name" value="HATPase_UhpB-NarQ-NarX-like"/>
    <property type="match status" value="1"/>
</dbReference>
<evidence type="ECO:0000313" key="9">
    <source>
        <dbReference type="Proteomes" id="UP000242930"/>
    </source>
</evidence>
<keyword evidence="4 8" id="KW-0418">Kinase</keyword>
<dbReference type="GO" id="GO:0000155">
    <property type="term" value="F:phosphorelay sensor kinase activity"/>
    <property type="evidence" value="ECO:0007669"/>
    <property type="project" value="InterPro"/>
</dbReference>
<dbReference type="SUPFAM" id="SSF55874">
    <property type="entry name" value="ATPase domain of HSP90 chaperone/DNA topoisomerase II/histidine kinase"/>
    <property type="match status" value="1"/>
</dbReference>
<dbReference type="CDD" id="cd06225">
    <property type="entry name" value="HAMP"/>
    <property type="match status" value="1"/>
</dbReference>
<evidence type="ECO:0000256" key="6">
    <source>
        <dbReference type="SAM" id="Phobius"/>
    </source>
</evidence>
<dbReference type="Pfam" id="PF07730">
    <property type="entry name" value="HisKA_3"/>
    <property type="match status" value="1"/>
</dbReference>
<dbReference type="GO" id="GO:0046983">
    <property type="term" value="F:protein dimerization activity"/>
    <property type="evidence" value="ECO:0007669"/>
    <property type="project" value="InterPro"/>
</dbReference>
<keyword evidence="9" id="KW-1185">Reference proteome</keyword>
<dbReference type="SMART" id="SM00304">
    <property type="entry name" value="HAMP"/>
    <property type="match status" value="1"/>
</dbReference>
<dbReference type="SMART" id="SM00387">
    <property type="entry name" value="HATPase_c"/>
    <property type="match status" value="1"/>
</dbReference>
<evidence type="ECO:0000259" key="7">
    <source>
        <dbReference type="PROSITE" id="PS50885"/>
    </source>
</evidence>
<accession>A0A1H6XRS9</accession>
<feature type="transmembrane region" description="Helical" evidence="6">
    <location>
        <begin position="146"/>
        <end position="165"/>
    </location>
</feature>
<dbReference type="InterPro" id="IPR003660">
    <property type="entry name" value="HAMP_dom"/>
</dbReference>